<dbReference type="FunFam" id="2.130.10.10:FF:000378">
    <property type="entry name" value="U3 small nucleolar RNA-associated protein 7"/>
    <property type="match status" value="1"/>
</dbReference>
<evidence type="ECO:0000256" key="3">
    <source>
        <dbReference type="ARBA" id="ARBA00022574"/>
    </source>
</evidence>
<dbReference type="Proteomes" id="UP000515146">
    <property type="component" value="Unplaced"/>
</dbReference>
<dbReference type="Pfam" id="PF00400">
    <property type="entry name" value="WD40"/>
    <property type="match status" value="1"/>
</dbReference>
<name>A0A6P6XYM3_DERPT</name>
<dbReference type="RefSeq" id="XP_027198011.1">
    <property type="nucleotide sequence ID" value="XM_027342210.1"/>
</dbReference>
<dbReference type="InParanoid" id="A0A6P6XYM3"/>
<dbReference type="Pfam" id="PF08149">
    <property type="entry name" value="BING4CT"/>
    <property type="match status" value="1"/>
</dbReference>
<dbReference type="PROSITE" id="PS00678">
    <property type="entry name" value="WD_REPEATS_1"/>
    <property type="match status" value="1"/>
</dbReference>
<dbReference type="PANTHER" id="PTHR14085:SF3">
    <property type="entry name" value="WD REPEAT-CONTAINING PROTEIN 46"/>
    <property type="match status" value="1"/>
</dbReference>
<accession>A0A6P6XYM3</accession>
<evidence type="ECO:0000256" key="1">
    <source>
        <dbReference type="ARBA" id="ARBA00004604"/>
    </source>
</evidence>
<dbReference type="OrthoDB" id="10251154at2759"/>
<dbReference type="OMA" id="EFLPYHW"/>
<dbReference type="GO" id="GO:0030686">
    <property type="term" value="C:90S preribosome"/>
    <property type="evidence" value="ECO:0007669"/>
    <property type="project" value="TreeGrafter"/>
</dbReference>
<dbReference type="InterPro" id="IPR040315">
    <property type="entry name" value="WDR46/Utp7"/>
</dbReference>
<keyword evidence="3" id="KW-0853">WD repeat</keyword>
<dbReference type="InterPro" id="IPR012952">
    <property type="entry name" value="BING4_C_dom"/>
</dbReference>
<dbReference type="KEGG" id="dpte:113792292"/>
<evidence type="ECO:0000256" key="2">
    <source>
        <dbReference type="ARBA" id="ARBA00022552"/>
    </source>
</evidence>
<evidence type="ECO:0000313" key="7">
    <source>
        <dbReference type="RefSeq" id="XP_027198011.1"/>
    </source>
</evidence>
<dbReference type="InterPro" id="IPR019775">
    <property type="entry name" value="WD40_repeat_CS"/>
</dbReference>
<dbReference type="PANTHER" id="PTHR14085">
    <property type="entry name" value="WD-REPEAT PROTEIN BING4"/>
    <property type="match status" value="1"/>
</dbReference>
<dbReference type="InterPro" id="IPR001680">
    <property type="entry name" value="WD40_rpt"/>
</dbReference>
<dbReference type="Gene3D" id="2.130.10.10">
    <property type="entry name" value="YVTN repeat-like/Quinoprotein amine dehydrogenase"/>
    <property type="match status" value="1"/>
</dbReference>
<organism evidence="6 7">
    <name type="scientific">Dermatophagoides pteronyssinus</name>
    <name type="common">European house dust mite</name>
    <dbReference type="NCBI Taxonomy" id="6956"/>
    <lineage>
        <taxon>Eukaryota</taxon>
        <taxon>Metazoa</taxon>
        <taxon>Ecdysozoa</taxon>
        <taxon>Arthropoda</taxon>
        <taxon>Chelicerata</taxon>
        <taxon>Arachnida</taxon>
        <taxon>Acari</taxon>
        <taxon>Acariformes</taxon>
        <taxon>Sarcoptiformes</taxon>
        <taxon>Astigmata</taxon>
        <taxon>Psoroptidia</taxon>
        <taxon>Analgoidea</taxon>
        <taxon>Pyroglyphidae</taxon>
        <taxon>Dermatophagoidinae</taxon>
        <taxon>Dermatophagoides</taxon>
    </lineage>
</organism>
<keyword evidence="4" id="KW-0677">Repeat</keyword>
<evidence type="ECO:0000313" key="6">
    <source>
        <dbReference type="Proteomes" id="UP000515146"/>
    </source>
</evidence>
<keyword evidence="5" id="KW-0539">Nucleus</keyword>
<keyword evidence="6" id="KW-1185">Reference proteome</keyword>
<dbReference type="FunCoup" id="A0A6P6XYM3">
    <property type="interactions" value="1655"/>
</dbReference>
<evidence type="ECO:0000256" key="5">
    <source>
        <dbReference type="ARBA" id="ARBA00023242"/>
    </source>
</evidence>
<dbReference type="SUPFAM" id="SSF50978">
    <property type="entry name" value="WD40 repeat-like"/>
    <property type="match status" value="1"/>
</dbReference>
<dbReference type="SMART" id="SM00320">
    <property type="entry name" value="WD40"/>
    <property type="match status" value="5"/>
</dbReference>
<dbReference type="PROSITE" id="PS50294">
    <property type="entry name" value="WD_REPEATS_REGION"/>
    <property type="match status" value="1"/>
</dbReference>
<gene>
    <name evidence="7" type="primary">LOC113792292</name>
</gene>
<dbReference type="GO" id="GO:0032040">
    <property type="term" value="C:small-subunit processome"/>
    <property type="evidence" value="ECO:0007669"/>
    <property type="project" value="TreeGrafter"/>
</dbReference>
<dbReference type="InterPro" id="IPR036322">
    <property type="entry name" value="WD40_repeat_dom_sf"/>
</dbReference>
<sequence>MSTRKLKKVSFGKKEIPYFCAEDGGYLEPDDANEQTYQITQKEIVKSVDITSAAKHFDLHLPHLGPYKLDYFRNGRQLLIGGRNGHVAAFDWISKNLSCEFNVRESVHAIKWLHMPTMFAVAQANWTYVYDENGTEIHCLKRLYRVYELDFLPYHFLLVAASDNGFLSWLDVSTGNLVANFRMKVPRLTCLTHNPNNAITFTGHPNGTVRLWSPNNNEPLVRLLCHPSAVLDVAIDNRGLFMVTTGADRSVRIWDIRNYQCMNTFRVQSTPSRITLSQKNLLAIGSGNEVKIFNRYSDQTDKPYMRHQMDLRTSVISSLQFCPFEDVLGIGHQDGFTSILVPGSGEANFDALEANPYMTKSQRREMEVKALLEKINHELITLDPDFLAKRCDDLQIQQRSTMKIKKKKSNKHRLMNKTIDVLEEENPIADSINDKTDHHQSEKPILRRKRGKKNLAAKLRSKAARKEKRRRSLVQQKLSNRKS</sequence>
<dbReference type="PROSITE" id="PS50082">
    <property type="entry name" value="WD_REPEATS_2"/>
    <property type="match status" value="1"/>
</dbReference>
<comment type="subcellular location">
    <subcellularLocation>
        <location evidence="1">Nucleus</location>
        <location evidence="1">Nucleolus</location>
    </subcellularLocation>
</comment>
<evidence type="ECO:0000256" key="4">
    <source>
        <dbReference type="ARBA" id="ARBA00022737"/>
    </source>
</evidence>
<reference evidence="7" key="1">
    <citation type="submission" date="2025-08" db="UniProtKB">
        <authorList>
            <consortium name="RefSeq"/>
        </authorList>
    </citation>
    <scope>IDENTIFICATION</scope>
    <source>
        <strain evidence="7">Airmid</strain>
    </source>
</reference>
<protein>
    <submittedName>
        <fullName evidence="7">WD repeat-containing protein 46-like</fullName>
    </submittedName>
</protein>
<dbReference type="InterPro" id="IPR015943">
    <property type="entry name" value="WD40/YVTN_repeat-like_dom_sf"/>
</dbReference>
<dbReference type="GO" id="GO:0000462">
    <property type="term" value="P:maturation of SSU-rRNA from tricistronic rRNA transcript (SSU-rRNA, 5.8S rRNA, LSU-rRNA)"/>
    <property type="evidence" value="ECO:0007669"/>
    <property type="project" value="TreeGrafter"/>
</dbReference>
<dbReference type="SMART" id="SM01033">
    <property type="entry name" value="BING4CT"/>
    <property type="match status" value="1"/>
</dbReference>
<dbReference type="AlphaFoldDB" id="A0A6P6XYM3"/>
<keyword evidence="2" id="KW-0698">rRNA processing</keyword>
<proteinExistence type="predicted"/>